<proteinExistence type="predicted"/>
<keyword evidence="2" id="KW-1185">Reference proteome</keyword>
<sequence>MTSTNSTNSMNSKYLPLMKSPEAFCSDKVLYEDKSNKSFDRRQRLKSKDFWKIDKNYEFQSDIDDVISSINSSFESESINNSISCCDNSLYQNESCMDSLYEPLDIDKSVAGASEKIRDLSDDDRSIFHKPTLNRTFSIESDHLDEIENLIFDSLECEATCAPRKLSVGRTFSIEDDHKGKIQQENIQDVSNNADPLGKNGFPVTKSSERQSFIPGGDVMNIMKFVREISMTSKNSPTKIESPQITENSISVDFIANQEEVINNTSDSIYNYGDKLSPTLKSKKILNEEEMNISGDRILYLKASQNNIPPKYGNTESMDADISSSEDDSLEMNYKKYDITSNKTSSSLNGTKVINENGINIITDDIINATVQESFNDTKVINNMEFSENRNIMCEDKLDLSNNRNRPIKKILKELFIDKMSTDDSDFSNETVVSASHSSLESKINKTKELNLGYVEDHKAEIFAESNQVSALENWERTRKSLMNKRSELNEKSMNYNNFCLNESTILAEVNSEIYFLQEAEDEYMLNEINFKSKAVEEIFNNFMFLGDSKTMSSIDEDEDSIKQILDDTQDLEIEQQIEISESSIHDYIPLKGDSYADSDNPKKIIDGADEYWTHTDLIQCSDTENYNEADLDTLNKIDAKKIMFLEDSKTISGIEYDQDINKILEDTQDFEKA</sequence>
<accession>A0AAV2R0V3</accession>
<dbReference type="AlphaFoldDB" id="A0AAV2R0V3"/>
<feature type="non-terminal residue" evidence="1">
    <location>
        <position position="674"/>
    </location>
</feature>
<dbReference type="Proteomes" id="UP001497623">
    <property type="component" value="Unassembled WGS sequence"/>
</dbReference>
<name>A0AAV2R0V3_MEGNR</name>
<protein>
    <submittedName>
        <fullName evidence="1">Uncharacterized protein</fullName>
    </submittedName>
</protein>
<organism evidence="1 2">
    <name type="scientific">Meganyctiphanes norvegica</name>
    <name type="common">Northern krill</name>
    <name type="synonym">Thysanopoda norvegica</name>
    <dbReference type="NCBI Taxonomy" id="48144"/>
    <lineage>
        <taxon>Eukaryota</taxon>
        <taxon>Metazoa</taxon>
        <taxon>Ecdysozoa</taxon>
        <taxon>Arthropoda</taxon>
        <taxon>Crustacea</taxon>
        <taxon>Multicrustacea</taxon>
        <taxon>Malacostraca</taxon>
        <taxon>Eumalacostraca</taxon>
        <taxon>Eucarida</taxon>
        <taxon>Euphausiacea</taxon>
        <taxon>Euphausiidae</taxon>
        <taxon>Meganyctiphanes</taxon>
    </lineage>
</organism>
<gene>
    <name evidence="1" type="ORF">MNOR_LOCUS19505</name>
</gene>
<evidence type="ECO:0000313" key="2">
    <source>
        <dbReference type="Proteomes" id="UP001497623"/>
    </source>
</evidence>
<dbReference type="EMBL" id="CAXKWB010014527">
    <property type="protein sequence ID" value="CAL4110917.1"/>
    <property type="molecule type" value="Genomic_DNA"/>
</dbReference>
<reference evidence="1 2" key="1">
    <citation type="submission" date="2024-05" db="EMBL/GenBank/DDBJ databases">
        <authorList>
            <person name="Wallberg A."/>
        </authorList>
    </citation>
    <scope>NUCLEOTIDE SEQUENCE [LARGE SCALE GENOMIC DNA]</scope>
</reference>
<comment type="caution">
    <text evidence="1">The sequence shown here is derived from an EMBL/GenBank/DDBJ whole genome shotgun (WGS) entry which is preliminary data.</text>
</comment>
<evidence type="ECO:0000313" key="1">
    <source>
        <dbReference type="EMBL" id="CAL4110917.1"/>
    </source>
</evidence>